<sequence length="74" mass="8529">MSAQQRARGKDMRKLFKSLQSHGLTIQCNKAHWLIYDANGTYLVSTSGTPKDEHNACRQIVRSLRRYHGIEIEI</sequence>
<dbReference type="RefSeq" id="WP_138230781.1">
    <property type="nucleotide sequence ID" value="NZ_AP022578.1"/>
</dbReference>
<reference evidence="1 2" key="1">
    <citation type="journal article" date="2019" name="Emerg. Microbes Infect.">
        <title>Comprehensive subspecies identification of 175 nontuberculous mycobacteria species based on 7547 genomic profiles.</title>
        <authorList>
            <person name="Matsumoto Y."/>
            <person name="Kinjo T."/>
            <person name="Motooka D."/>
            <person name="Nabeya D."/>
            <person name="Jung N."/>
            <person name="Uechi K."/>
            <person name="Horii T."/>
            <person name="Iida T."/>
            <person name="Fujita J."/>
            <person name="Nakamura S."/>
        </authorList>
    </citation>
    <scope>NUCLEOTIDE SEQUENCE [LARGE SCALE GENOMIC DNA]</scope>
    <source>
        <strain evidence="1 2">JCM 15296</strain>
        <plasmid evidence="1">pJCM15296</plasmid>
    </source>
</reference>
<dbReference type="Proteomes" id="UP000465609">
    <property type="component" value="Plasmid pJCM15296"/>
</dbReference>
<geneLocation type="plasmid" evidence="1 2">
    <name>pJCM15296</name>
</geneLocation>
<keyword evidence="1" id="KW-0614">Plasmid</keyword>
<dbReference type="EMBL" id="AP022578">
    <property type="protein sequence ID" value="BBX88198.1"/>
    <property type="molecule type" value="Genomic_DNA"/>
</dbReference>
<evidence type="ECO:0000313" key="2">
    <source>
        <dbReference type="Proteomes" id="UP000465609"/>
    </source>
</evidence>
<keyword evidence="2" id="KW-1185">Reference proteome</keyword>
<accession>A0ABN5Z2M7</accession>
<evidence type="ECO:0008006" key="3">
    <source>
        <dbReference type="Google" id="ProtNLM"/>
    </source>
</evidence>
<gene>
    <name evidence="1" type="ORF">MAUB_63990</name>
</gene>
<organism evidence="1 2">
    <name type="scientific">Mycolicibacterium aubagnense</name>
    <dbReference type="NCBI Taxonomy" id="319707"/>
    <lineage>
        <taxon>Bacteria</taxon>
        <taxon>Bacillati</taxon>
        <taxon>Actinomycetota</taxon>
        <taxon>Actinomycetes</taxon>
        <taxon>Mycobacteriales</taxon>
        <taxon>Mycobacteriaceae</taxon>
        <taxon>Mycolicibacterium</taxon>
    </lineage>
</organism>
<name>A0ABN5Z2M7_9MYCO</name>
<proteinExistence type="predicted"/>
<evidence type="ECO:0000313" key="1">
    <source>
        <dbReference type="EMBL" id="BBX88198.1"/>
    </source>
</evidence>
<protein>
    <recommendedName>
        <fullName evidence="3">HicA-like toxin</fullName>
    </recommendedName>
</protein>